<dbReference type="Proteomes" id="UP001206312">
    <property type="component" value="Unassembled WGS sequence"/>
</dbReference>
<proteinExistence type="inferred from homology"/>
<dbReference type="Pfam" id="PF07681">
    <property type="entry name" value="DoxX"/>
    <property type="match status" value="1"/>
</dbReference>
<keyword evidence="6 7" id="KW-0472">Membrane</keyword>
<protein>
    <submittedName>
        <fullName evidence="8">DoxX family protein</fullName>
    </submittedName>
</protein>
<name>A0ABT1AUC1_9FLAO</name>
<keyword evidence="3" id="KW-1003">Cell membrane</keyword>
<keyword evidence="4 7" id="KW-0812">Transmembrane</keyword>
<evidence type="ECO:0000256" key="3">
    <source>
        <dbReference type="ARBA" id="ARBA00022475"/>
    </source>
</evidence>
<gene>
    <name evidence="8" type="ORF">NG653_01250</name>
</gene>
<dbReference type="PANTHER" id="PTHR33452:SF1">
    <property type="entry name" value="INNER MEMBRANE PROTEIN YPHA-RELATED"/>
    <property type="match status" value="1"/>
</dbReference>
<evidence type="ECO:0000256" key="1">
    <source>
        <dbReference type="ARBA" id="ARBA00004651"/>
    </source>
</evidence>
<feature type="transmembrane region" description="Helical" evidence="7">
    <location>
        <begin position="47"/>
        <end position="68"/>
    </location>
</feature>
<accession>A0ABT1AUC1</accession>
<dbReference type="InterPro" id="IPR051907">
    <property type="entry name" value="DoxX-like_oxidoreductase"/>
</dbReference>
<feature type="transmembrane region" description="Helical" evidence="7">
    <location>
        <begin position="75"/>
        <end position="92"/>
    </location>
</feature>
<keyword evidence="9" id="KW-1185">Reference proteome</keyword>
<organism evidence="8 9">
    <name type="scientific">Robiginitalea marina</name>
    <dbReference type="NCBI Taxonomy" id="2954105"/>
    <lineage>
        <taxon>Bacteria</taxon>
        <taxon>Pseudomonadati</taxon>
        <taxon>Bacteroidota</taxon>
        <taxon>Flavobacteriia</taxon>
        <taxon>Flavobacteriales</taxon>
        <taxon>Flavobacteriaceae</taxon>
        <taxon>Robiginitalea</taxon>
    </lineage>
</organism>
<keyword evidence="5 7" id="KW-1133">Transmembrane helix</keyword>
<dbReference type="PANTHER" id="PTHR33452">
    <property type="entry name" value="OXIDOREDUCTASE CATD-RELATED"/>
    <property type="match status" value="1"/>
</dbReference>
<feature type="transmembrane region" description="Helical" evidence="7">
    <location>
        <begin position="7"/>
        <end position="27"/>
    </location>
</feature>
<sequence length="126" mass="13645">MKSSLTYHLGLAFLRIGGSALLLTHGYPKLLRLFAEGPIEFADPLGIGSSPTFFLAVFSEFLCSVLVLIGFKTRWATLPIIATMLVAGLIQHAADPFGSKEKSLLFMVIFTAVLLLGPGKYSIDKK</sequence>
<comment type="caution">
    <text evidence="8">The sequence shown here is derived from an EMBL/GenBank/DDBJ whole genome shotgun (WGS) entry which is preliminary data.</text>
</comment>
<dbReference type="RefSeq" id="WP_252739838.1">
    <property type="nucleotide sequence ID" value="NZ_JAMXIB010000001.1"/>
</dbReference>
<dbReference type="EMBL" id="JAMXIB010000001">
    <property type="protein sequence ID" value="MCO5723461.1"/>
    <property type="molecule type" value="Genomic_DNA"/>
</dbReference>
<comment type="similarity">
    <text evidence="2">Belongs to the DoxX family.</text>
</comment>
<evidence type="ECO:0000256" key="4">
    <source>
        <dbReference type="ARBA" id="ARBA00022692"/>
    </source>
</evidence>
<dbReference type="InterPro" id="IPR032808">
    <property type="entry name" value="DoxX"/>
</dbReference>
<feature type="transmembrane region" description="Helical" evidence="7">
    <location>
        <begin position="104"/>
        <end position="123"/>
    </location>
</feature>
<evidence type="ECO:0000256" key="6">
    <source>
        <dbReference type="ARBA" id="ARBA00023136"/>
    </source>
</evidence>
<evidence type="ECO:0000313" key="9">
    <source>
        <dbReference type="Proteomes" id="UP001206312"/>
    </source>
</evidence>
<evidence type="ECO:0000256" key="7">
    <source>
        <dbReference type="SAM" id="Phobius"/>
    </source>
</evidence>
<evidence type="ECO:0000256" key="2">
    <source>
        <dbReference type="ARBA" id="ARBA00006679"/>
    </source>
</evidence>
<reference evidence="8 9" key="1">
    <citation type="submission" date="2022-06" db="EMBL/GenBank/DDBJ databases">
        <authorList>
            <person name="Xuan X."/>
        </authorList>
    </citation>
    <scope>NUCLEOTIDE SEQUENCE [LARGE SCALE GENOMIC DNA]</scope>
    <source>
        <strain evidence="8 9">2V75</strain>
    </source>
</reference>
<evidence type="ECO:0000256" key="5">
    <source>
        <dbReference type="ARBA" id="ARBA00022989"/>
    </source>
</evidence>
<comment type="subcellular location">
    <subcellularLocation>
        <location evidence="1">Cell membrane</location>
        <topology evidence="1">Multi-pass membrane protein</topology>
    </subcellularLocation>
</comment>
<evidence type="ECO:0000313" key="8">
    <source>
        <dbReference type="EMBL" id="MCO5723461.1"/>
    </source>
</evidence>